<dbReference type="EMBL" id="QRBI01000120">
    <property type="protein sequence ID" value="RMC06326.1"/>
    <property type="molecule type" value="Genomic_DNA"/>
</dbReference>
<evidence type="ECO:0000313" key="3">
    <source>
        <dbReference type="Proteomes" id="UP000269221"/>
    </source>
</evidence>
<proteinExistence type="predicted"/>
<dbReference type="Proteomes" id="UP000269221">
    <property type="component" value="Unassembled WGS sequence"/>
</dbReference>
<name>A0A3M0JZD7_HIRRU</name>
<keyword evidence="3" id="KW-1185">Reference proteome</keyword>
<feature type="region of interest" description="Disordered" evidence="1">
    <location>
        <begin position="95"/>
        <end position="114"/>
    </location>
</feature>
<evidence type="ECO:0000256" key="1">
    <source>
        <dbReference type="SAM" id="MobiDB-lite"/>
    </source>
</evidence>
<protein>
    <submittedName>
        <fullName evidence="2">Uncharacterized protein</fullName>
    </submittedName>
</protein>
<sequence>MVCISSLWYPMEEGPEPLKSNKVVINGLLLKESHSRNPSGIQKIRLAQLAVENVTFSDLISRALALGSIMFDIFSTDIDSELKCTLSQSAADTELSGVDDTSEGHENHPESEEKVSGIYSAIMWRLLSIEELELEELYYKKRKDGPQKSAGPKCKVVVRSAWSLLFSRLNNPYSLSLSPQERCSSPLITFMVYLWTCSKRTMPFLRWKRTPELETVLQLCPGTRKANGTWPGSAMVWQQEQGSDCPPVLGTGGEEKEISSETNWSLVHEELYSMVVTLQKFVEDCLLWEEPHGGAGAGLLSMRRKQQEM</sequence>
<evidence type="ECO:0000313" key="2">
    <source>
        <dbReference type="EMBL" id="RMC06326.1"/>
    </source>
</evidence>
<comment type="caution">
    <text evidence="2">The sequence shown here is derived from an EMBL/GenBank/DDBJ whole genome shotgun (WGS) entry which is preliminary data.</text>
</comment>
<feature type="compositionally biased region" description="Basic and acidic residues" evidence="1">
    <location>
        <begin position="102"/>
        <end position="114"/>
    </location>
</feature>
<dbReference type="AlphaFoldDB" id="A0A3M0JZD7"/>
<gene>
    <name evidence="2" type="ORF">DUI87_15757</name>
</gene>
<reference evidence="2 3" key="1">
    <citation type="submission" date="2018-07" db="EMBL/GenBank/DDBJ databases">
        <title>A high quality draft genome assembly of the barn swallow (H. rustica rustica).</title>
        <authorList>
            <person name="Formenti G."/>
            <person name="Chiara M."/>
            <person name="Poveda L."/>
            <person name="Francoijs K.-J."/>
            <person name="Bonisoli-Alquati A."/>
            <person name="Canova L."/>
            <person name="Gianfranceschi L."/>
            <person name="Horner D.S."/>
            <person name="Saino N."/>
        </authorList>
    </citation>
    <scope>NUCLEOTIDE SEQUENCE [LARGE SCALE GENOMIC DNA]</scope>
    <source>
        <strain evidence="2">Chelidonia</strain>
        <tissue evidence="2">Blood</tissue>
    </source>
</reference>
<organism evidence="2 3">
    <name type="scientific">Hirundo rustica rustica</name>
    <dbReference type="NCBI Taxonomy" id="333673"/>
    <lineage>
        <taxon>Eukaryota</taxon>
        <taxon>Metazoa</taxon>
        <taxon>Chordata</taxon>
        <taxon>Craniata</taxon>
        <taxon>Vertebrata</taxon>
        <taxon>Euteleostomi</taxon>
        <taxon>Archelosauria</taxon>
        <taxon>Archosauria</taxon>
        <taxon>Dinosauria</taxon>
        <taxon>Saurischia</taxon>
        <taxon>Theropoda</taxon>
        <taxon>Coelurosauria</taxon>
        <taxon>Aves</taxon>
        <taxon>Neognathae</taxon>
        <taxon>Neoaves</taxon>
        <taxon>Telluraves</taxon>
        <taxon>Australaves</taxon>
        <taxon>Passeriformes</taxon>
        <taxon>Sylvioidea</taxon>
        <taxon>Hirundinidae</taxon>
        <taxon>Hirundo</taxon>
    </lineage>
</organism>
<accession>A0A3M0JZD7</accession>